<dbReference type="PANTHER" id="PTHR43424">
    <property type="entry name" value="LOCUS PUTATIVE PROTEIN 1-RELATED"/>
    <property type="match status" value="1"/>
</dbReference>
<dbReference type="InterPro" id="IPR052556">
    <property type="entry name" value="PolySynth_Transporter"/>
</dbReference>
<evidence type="ECO:0000256" key="3">
    <source>
        <dbReference type="ARBA" id="ARBA00022989"/>
    </source>
</evidence>
<dbReference type="RefSeq" id="WP_003370805.1">
    <property type="nucleotide sequence ID" value="NZ_JACBBA010000010.1"/>
</dbReference>
<dbReference type="AlphaFoldDB" id="A0A6B4JRX6"/>
<dbReference type="PANTHER" id="PTHR43424:SF1">
    <property type="entry name" value="LOCUS PUTATIVE PROTEIN 1-RELATED"/>
    <property type="match status" value="1"/>
</dbReference>
<evidence type="ECO:0000256" key="2">
    <source>
        <dbReference type="ARBA" id="ARBA00022692"/>
    </source>
</evidence>
<dbReference type="EMBL" id="SXFB01000021">
    <property type="protein sequence ID" value="NFV27798.1"/>
    <property type="molecule type" value="Genomic_DNA"/>
</dbReference>
<reference evidence="5 6" key="1">
    <citation type="submission" date="2019-04" db="EMBL/GenBank/DDBJ databases">
        <title>Genome sequencing of Clostridium botulinum Groups I-IV and Clostridium butyricum.</title>
        <authorList>
            <person name="Brunt J."/>
            <person name="Van Vliet A.H.M."/>
            <person name="Stringer S.C."/>
            <person name="Carter A.T."/>
            <person name="Peck M.W."/>
        </authorList>
    </citation>
    <scope>NUCLEOTIDE SEQUENCE [LARGE SCALE GENOMIC DNA]</scope>
    <source>
        <strain evidence="5 6">BL81</strain>
    </source>
</reference>
<evidence type="ECO:0000313" key="6">
    <source>
        <dbReference type="Proteomes" id="UP000486903"/>
    </source>
</evidence>
<proteinExistence type="predicted"/>
<keyword evidence="2" id="KW-0812">Transmembrane</keyword>
<comment type="caution">
    <text evidence="5">The sequence shown here is derived from an EMBL/GenBank/DDBJ whole genome shotgun (WGS) entry which is preliminary data.</text>
</comment>
<organism evidence="5 6">
    <name type="scientific">Clostridium botulinum</name>
    <dbReference type="NCBI Taxonomy" id="1491"/>
    <lineage>
        <taxon>Bacteria</taxon>
        <taxon>Bacillati</taxon>
        <taxon>Bacillota</taxon>
        <taxon>Clostridia</taxon>
        <taxon>Eubacteriales</taxon>
        <taxon>Clostridiaceae</taxon>
        <taxon>Clostridium</taxon>
    </lineage>
</organism>
<comment type="subcellular location">
    <subcellularLocation>
        <location evidence="1">Membrane</location>
        <topology evidence="1">Multi-pass membrane protein</topology>
    </subcellularLocation>
</comment>
<accession>A0A6B4JRX6</accession>
<dbReference type="Pfam" id="PF01943">
    <property type="entry name" value="Polysacc_synt"/>
    <property type="match status" value="1"/>
</dbReference>
<evidence type="ECO:0000256" key="4">
    <source>
        <dbReference type="ARBA" id="ARBA00023136"/>
    </source>
</evidence>
<gene>
    <name evidence="5" type="ORF">FDG31_16895</name>
</gene>
<evidence type="ECO:0000313" key="5">
    <source>
        <dbReference type="EMBL" id="NFV27798.1"/>
    </source>
</evidence>
<sequence>MSKSISKNAMFNSILNLFNIILPIMIFQMISSTIGEELYGFIGSSDSLTSYFLIFASFGVYTYGVREISRVRDNKIKLRQTFTSLFILTTVTNILAVLIYMLFTTVCYRNEAYFYTYILMGLNLSFNIFYVEWVNQALENYGFIATKTVIIRIISCILTLLLIKSKEDYLLYLYLLIGSNFLNNIISFIYIKKEIHFDFSNLHFMKHIKPMIYAVILSNVGVLYTQLDKFMIKGHLGTTNVGYYYTAQRIMNLVNTLMLTLVTVSMPRLSNYLGNDSKDDYLILLKKIIKIYFLFLFPASIGLACLSKEIILIFGKGLYLQSIPVLTVFSMYMLSLGIQNIISNQILYLYKKEKIDSILILLGGILNFTLNILLIFIGKFTILTAIITTLIANLLVIILQYNVVKKILKLDINLFAFENIKYLFYSISFIPITMILKNYVFSPIVLCLADVVLCSLIYLIILLITKDKVLYHISNKLLCKFKILKRTI</sequence>
<keyword evidence="3" id="KW-1133">Transmembrane helix</keyword>
<protein>
    <submittedName>
        <fullName evidence="5">Flippase</fullName>
    </submittedName>
</protein>
<dbReference type="Proteomes" id="UP000486903">
    <property type="component" value="Unassembled WGS sequence"/>
</dbReference>
<keyword evidence="4" id="KW-0472">Membrane</keyword>
<evidence type="ECO:0000256" key="1">
    <source>
        <dbReference type="ARBA" id="ARBA00004141"/>
    </source>
</evidence>
<dbReference type="GO" id="GO:0016020">
    <property type="term" value="C:membrane"/>
    <property type="evidence" value="ECO:0007669"/>
    <property type="project" value="UniProtKB-SubCell"/>
</dbReference>
<dbReference type="InterPro" id="IPR002797">
    <property type="entry name" value="Polysacc_synth"/>
</dbReference>
<name>A0A6B4JRX6_CLOBO</name>